<dbReference type="PANTHER" id="PTHR24412">
    <property type="entry name" value="KELCH PROTEIN"/>
    <property type="match status" value="1"/>
</dbReference>
<dbReference type="InterPro" id="IPR000210">
    <property type="entry name" value="BTB/POZ_dom"/>
</dbReference>
<gene>
    <name evidence="6" type="ORF">M0811_07264</name>
</gene>
<dbReference type="InterPro" id="IPR011333">
    <property type="entry name" value="SKP1/BTB/POZ_sf"/>
</dbReference>
<dbReference type="AlphaFoldDB" id="A0A9Q0RCN1"/>
<dbReference type="Pfam" id="PF00651">
    <property type="entry name" value="BTB"/>
    <property type="match status" value="1"/>
</dbReference>
<reference evidence="6" key="1">
    <citation type="submission" date="2022-10" db="EMBL/GenBank/DDBJ databases">
        <title>Novel sulphate-reducing endosymbionts in the free-living metamonad Anaeramoeba.</title>
        <authorList>
            <person name="Jerlstrom-Hultqvist J."/>
            <person name="Cepicka I."/>
            <person name="Gallot-Lavallee L."/>
            <person name="Salas-Leiva D."/>
            <person name="Curtis B.A."/>
            <person name="Zahonova K."/>
            <person name="Pipaliya S."/>
            <person name="Dacks J."/>
            <person name="Roger A.J."/>
        </authorList>
    </citation>
    <scope>NUCLEOTIDE SEQUENCE</scope>
    <source>
        <strain evidence="6">BMAN</strain>
    </source>
</reference>
<name>A0A9Q0RCN1_ANAIG</name>
<feature type="domain" description="TLDc" evidence="5">
    <location>
        <begin position="299"/>
        <end position="489"/>
    </location>
</feature>
<organism evidence="6 7">
    <name type="scientific">Anaeramoeba ignava</name>
    <name type="common">Anaerobic marine amoeba</name>
    <dbReference type="NCBI Taxonomy" id="1746090"/>
    <lineage>
        <taxon>Eukaryota</taxon>
        <taxon>Metamonada</taxon>
        <taxon>Anaeramoebidae</taxon>
        <taxon>Anaeramoeba</taxon>
    </lineage>
</organism>
<protein>
    <submittedName>
        <fullName evidence="6">Pep-cterm sorting domain-containing protein</fullName>
    </submittedName>
</protein>
<dbReference type="SMART" id="SM00875">
    <property type="entry name" value="BACK"/>
    <property type="match status" value="1"/>
</dbReference>
<evidence type="ECO:0000256" key="3">
    <source>
        <dbReference type="SAM" id="Coils"/>
    </source>
</evidence>
<feature type="domain" description="BTB" evidence="4">
    <location>
        <begin position="28"/>
        <end position="103"/>
    </location>
</feature>
<dbReference type="PROSITE" id="PS50097">
    <property type="entry name" value="BTB"/>
    <property type="match status" value="1"/>
</dbReference>
<dbReference type="CDD" id="cd18186">
    <property type="entry name" value="BTB_POZ_ZBTB_KLHL-like"/>
    <property type="match status" value="1"/>
</dbReference>
<dbReference type="InterPro" id="IPR006571">
    <property type="entry name" value="TLDc_dom"/>
</dbReference>
<evidence type="ECO:0000313" key="6">
    <source>
        <dbReference type="EMBL" id="KAJ5075294.1"/>
    </source>
</evidence>
<keyword evidence="7" id="KW-1185">Reference proteome</keyword>
<evidence type="ECO:0000256" key="2">
    <source>
        <dbReference type="ARBA" id="ARBA00022737"/>
    </source>
</evidence>
<dbReference type="EMBL" id="JAPDFW010000065">
    <property type="protein sequence ID" value="KAJ5075294.1"/>
    <property type="molecule type" value="Genomic_DNA"/>
</dbReference>
<dbReference type="SMART" id="SM00225">
    <property type="entry name" value="BTB"/>
    <property type="match status" value="1"/>
</dbReference>
<dbReference type="Gene3D" id="3.30.710.10">
    <property type="entry name" value="Potassium Channel Kv1.1, Chain A"/>
    <property type="match status" value="1"/>
</dbReference>
<feature type="coiled-coil region" evidence="3">
    <location>
        <begin position="244"/>
        <end position="286"/>
    </location>
</feature>
<evidence type="ECO:0000256" key="1">
    <source>
        <dbReference type="ARBA" id="ARBA00022441"/>
    </source>
</evidence>
<evidence type="ECO:0000313" key="7">
    <source>
        <dbReference type="Proteomes" id="UP001149090"/>
    </source>
</evidence>
<dbReference type="SMART" id="SM00584">
    <property type="entry name" value="TLDc"/>
    <property type="match status" value="1"/>
</dbReference>
<dbReference type="Gene3D" id="1.25.40.420">
    <property type="match status" value="1"/>
</dbReference>
<accession>A0A9Q0RCN1</accession>
<sequence length="489" mass="58372">MTQNYLNLSKLSYDLKNLFIKEKGIEFHDFQIILSETKELKKEKKIFNCHRAILASRSHYFKGLFRSKMQEYESGKVEFNDISPKIMEQILLFIYTGNIIISQENALELLIYSHKFLIPDEGLFYHLEEFILQNTTPQTAVQILNLALQFNLKSLYQLLFNYVINNFQEILENNTYLDLKGNEWKIILQRDDLIVQKESDLLNAFLKWIDSNDLQNSEYSDSQFEYSDKEYQYFQKLGVFPKNINQEMTEYYQLKKNITEKKEEKYLNLKMQLNQLKQKKIQQKSRIFKRRLSAFRKSSIIEKNKEFIQYLKEWINDTNFFNSMKIVFSGKKDGFSSHTFHEKCDNKGKTLVLIKTKDQYIFGGFSEVGWTKDMSKVSKKKDRYWYIKDDNSFLFTLSNPKNYPPKKFKVRENQESAICYEVFYGPVFGQLYADLRVNFPFKIARTNYFGDSYHLPEGFIPKSKEAKEFFTGTDISEIEEIELFCKKKD</sequence>
<evidence type="ECO:0000259" key="4">
    <source>
        <dbReference type="PROSITE" id="PS50097"/>
    </source>
</evidence>
<dbReference type="SUPFAM" id="SSF54695">
    <property type="entry name" value="POZ domain"/>
    <property type="match status" value="1"/>
</dbReference>
<keyword evidence="1" id="KW-0880">Kelch repeat</keyword>
<dbReference type="Pfam" id="PF07707">
    <property type="entry name" value="BACK"/>
    <property type="match status" value="1"/>
</dbReference>
<evidence type="ECO:0000259" key="5">
    <source>
        <dbReference type="PROSITE" id="PS51886"/>
    </source>
</evidence>
<dbReference type="PROSITE" id="PS51886">
    <property type="entry name" value="TLDC"/>
    <property type="match status" value="1"/>
</dbReference>
<keyword evidence="2" id="KW-0677">Repeat</keyword>
<comment type="caution">
    <text evidence="6">The sequence shown here is derived from an EMBL/GenBank/DDBJ whole genome shotgun (WGS) entry which is preliminary data.</text>
</comment>
<dbReference type="OrthoDB" id="6418787at2759"/>
<keyword evidence="3" id="KW-0175">Coiled coil</keyword>
<dbReference type="Pfam" id="PF07534">
    <property type="entry name" value="TLD"/>
    <property type="match status" value="1"/>
</dbReference>
<proteinExistence type="predicted"/>
<dbReference type="InterPro" id="IPR011705">
    <property type="entry name" value="BACK"/>
</dbReference>
<dbReference type="Proteomes" id="UP001149090">
    <property type="component" value="Unassembled WGS sequence"/>
</dbReference>
<dbReference type="PANTHER" id="PTHR24412:SF489">
    <property type="entry name" value="RING FINGER DOMAIN AND KELCH REPEAT-CONTAINING PROTEIN DDB_G0271372"/>
    <property type="match status" value="1"/>
</dbReference>